<reference evidence="3 4" key="1">
    <citation type="submission" date="2017-07" db="EMBL/GenBank/DDBJ databases">
        <title>Flavobacterium cyanobacteriorum sp. nov., isolated from cyanobacterial aggregates in a eutrophic lake.</title>
        <authorList>
            <person name="Cai H."/>
        </authorList>
    </citation>
    <scope>NUCLEOTIDE SEQUENCE [LARGE SCALE GENOMIC DNA]</scope>
    <source>
        <strain evidence="3 4">TH021</strain>
    </source>
</reference>
<evidence type="ECO:0000259" key="2">
    <source>
        <dbReference type="Pfam" id="PF12849"/>
    </source>
</evidence>
<evidence type="ECO:0000313" key="3">
    <source>
        <dbReference type="EMBL" id="OYQ39547.1"/>
    </source>
</evidence>
<accession>A0A255ZDB2</accession>
<dbReference type="Pfam" id="PF12849">
    <property type="entry name" value="PBP_like_2"/>
    <property type="match status" value="1"/>
</dbReference>
<feature type="domain" description="PBP" evidence="2">
    <location>
        <begin position="31"/>
        <end position="275"/>
    </location>
</feature>
<dbReference type="SUPFAM" id="SSF53850">
    <property type="entry name" value="Periplasmic binding protein-like II"/>
    <property type="match status" value="1"/>
</dbReference>
<dbReference type="RefSeq" id="WP_094413115.1">
    <property type="nucleotide sequence ID" value="NZ_NOXV01000210.1"/>
</dbReference>
<protein>
    <recommendedName>
        <fullName evidence="2">PBP domain-containing protein</fullName>
    </recommendedName>
</protein>
<keyword evidence="4" id="KW-1185">Reference proteome</keyword>
<evidence type="ECO:0000256" key="1">
    <source>
        <dbReference type="ARBA" id="ARBA00022729"/>
    </source>
</evidence>
<dbReference type="InterPro" id="IPR024370">
    <property type="entry name" value="PBP_domain"/>
</dbReference>
<evidence type="ECO:0000313" key="4">
    <source>
        <dbReference type="Proteomes" id="UP000216605"/>
    </source>
</evidence>
<dbReference type="PANTHER" id="PTHR30570:SF1">
    <property type="entry name" value="PHOSPHATE-BINDING PROTEIN PSTS"/>
    <property type="match status" value="1"/>
</dbReference>
<dbReference type="Gene3D" id="3.40.190.10">
    <property type="entry name" value="Periplasmic binding protein-like II"/>
    <property type="match status" value="2"/>
</dbReference>
<dbReference type="InterPro" id="IPR050811">
    <property type="entry name" value="Phosphate_ABC_transporter"/>
</dbReference>
<name>A0A255ZDB2_9FLAO</name>
<proteinExistence type="predicted"/>
<keyword evidence="1" id="KW-0732">Signal</keyword>
<dbReference type="AlphaFoldDB" id="A0A255ZDB2"/>
<dbReference type="EMBL" id="NOXV01000210">
    <property type="protein sequence ID" value="OYQ39547.1"/>
    <property type="molecule type" value="Genomic_DNA"/>
</dbReference>
<dbReference type="OrthoDB" id="1450880at2"/>
<dbReference type="PANTHER" id="PTHR30570">
    <property type="entry name" value="PERIPLASMIC PHOSPHATE BINDING COMPONENT OF PHOSPHATE ABC TRANSPORTER"/>
    <property type="match status" value="1"/>
</dbReference>
<dbReference type="PROSITE" id="PS51257">
    <property type="entry name" value="PROKAR_LIPOPROTEIN"/>
    <property type="match status" value="1"/>
</dbReference>
<gene>
    <name evidence="3" type="ORF">CHU92_04710</name>
</gene>
<organism evidence="3 4">
    <name type="scientific">Flavobacterium cyanobacteriorum</name>
    <dbReference type="NCBI Taxonomy" id="2022802"/>
    <lineage>
        <taxon>Bacteria</taxon>
        <taxon>Pseudomonadati</taxon>
        <taxon>Bacteroidota</taxon>
        <taxon>Flavobacteriia</taxon>
        <taxon>Flavobacteriales</taxon>
        <taxon>Flavobacteriaceae</taxon>
        <taxon>Flavobacterium</taxon>
    </lineage>
</organism>
<sequence>MKITSLSVVFIFVFLAVFSCREKAEPVIEETLTSGKAAILVDNAVQPVVEDVLAVFHNVYDRAFITQVNLPENEVVRALLSDTARVAVLSRKLTSSEEAHFRNKKIQPKVTEFAFDALALVVNRQYKDSIADVEQVLNVLRGRPSSISKLVFDSPGSGSLSYLKGLAGVSAVPSKNVFALKTNEDVLKYVHDNNGAIGVIGLNWLLQPPGNVTQYVENIKVLAIDNVKKNNVSKKYYKPNQSNIAEGLYPFTRTLYVLNYQGKLGLGMGFATYISAPEGQRIILKSGLMPVKIPPRELEVRNEL</sequence>
<dbReference type="Proteomes" id="UP000216605">
    <property type="component" value="Unassembled WGS sequence"/>
</dbReference>
<comment type="caution">
    <text evidence="3">The sequence shown here is derived from an EMBL/GenBank/DDBJ whole genome shotgun (WGS) entry which is preliminary data.</text>
</comment>